<sequence length="415" mass="47042">MGFLPHAVLPSEFVLAARVKCARFVPRWVAKRRWIVLRGSKSPILSVYRRDPRHVKDCSPTRILLLGEDTRVRVVGEKRLVLVSSRVRKDDTLSLEFETIEERQVVHETLGEWVALAVLLQRLSAHESIAKGPNSAVYLCHDCADPKRQFVLKRVHRSRCQSELTLTARIMTLTRENRELEQCLAQYFYLFEDSRARSVTLVMKHYPGGSLADRIHKQGPLTEAKACNVLLALCRALRLLHEHHVLHLDVKASNIVFDDTRSASFRHLKLVDFGSGVSVDNNIGDDDAEQFANSGTYGCMAPERFEGSYGPQADVYGAGIVLYHMLSGTIPFSGADTYQLLARNMIGEVNFEEKQWQHVSPQMRSLTARMLDKDPSKRIPLEEILNLSWLAHEPEFIDVDSSDCSELMEPQPSPQ</sequence>
<dbReference type="InterPro" id="IPR000719">
    <property type="entry name" value="Prot_kinase_dom"/>
</dbReference>
<dbReference type="InterPro" id="IPR011009">
    <property type="entry name" value="Kinase-like_dom_sf"/>
</dbReference>
<dbReference type="Pfam" id="PF00069">
    <property type="entry name" value="Pkinase"/>
    <property type="match status" value="1"/>
</dbReference>
<keyword evidence="8" id="KW-1185">Reference proteome</keyword>
<keyword evidence="2" id="KW-0808">Transferase</keyword>
<reference evidence="8" key="1">
    <citation type="submission" date="2017-03" db="EMBL/GenBank/DDBJ databases">
        <title>Phytopthora megakarya and P. palmivora, two closely related causual agents of cacao black pod achieved similar genome size and gene model numbers by different mechanisms.</title>
        <authorList>
            <person name="Ali S."/>
            <person name="Shao J."/>
            <person name="Larry D.J."/>
            <person name="Kronmiller B."/>
            <person name="Shen D."/>
            <person name="Strem M.D."/>
            <person name="Melnick R.L."/>
            <person name="Guiltinan M.J."/>
            <person name="Tyler B.M."/>
            <person name="Meinhardt L.W."/>
            <person name="Bailey B.A."/>
        </authorList>
    </citation>
    <scope>NUCLEOTIDE SEQUENCE [LARGE SCALE GENOMIC DNA]</scope>
    <source>
        <strain evidence="8">zdho120</strain>
    </source>
</reference>
<dbReference type="PROSITE" id="PS00108">
    <property type="entry name" value="PROTEIN_KINASE_ST"/>
    <property type="match status" value="1"/>
</dbReference>
<evidence type="ECO:0000256" key="4">
    <source>
        <dbReference type="ARBA" id="ARBA00022777"/>
    </source>
</evidence>
<proteinExistence type="predicted"/>
<protein>
    <submittedName>
        <fullName evidence="7">CAMK/CDPK protein kinase</fullName>
    </submittedName>
</protein>
<dbReference type="STRING" id="4795.A0A225WWK6"/>
<evidence type="ECO:0000259" key="6">
    <source>
        <dbReference type="PROSITE" id="PS50011"/>
    </source>
</evidence>
<dbReference type="InterPro" id="IPR050205">
    <property type="entry name" value="CDPK_Ser/Thr_kinases"/>
</dbReference>
<dbReference type="GO" id="GO:0004674">
    <property type="term" value="F:protein serine/threonine kinase activity"/>
    <property type="evidence" value="ECO:0007669"/>
    <property type="project" value="UniProtKB-KW"/>
</dbReference>
<keyword evidence="3" id="KW-0547">Nucleotide-binding</keyword>
<comment type="caution">
    <text evidence="7">The sequence shown here is derived from an EMBL/GenBank/DDBJ whole genome shotgun (WGS) entry which is preliminary data.</text>
</comment>
<dbReference type="PROSITE" id="PS50011">
    <property type="entry name" value="PROTEIN_KINASE_DOM"/>
    <property type="match status" value="1"/>
</dbReference>
<dbReference type="EMBL" id="NBNE01000220">
    <property type="protein sequence ID" value="OWZ21487.1"/>
    <property type="molecule type" value="Genomic_DNA"/>
</dbReference>
<dbReference type="PANTHER" id="PTHR24349">
    <property type="entry name" value="SERINE/THREONINE-PROTEIN KINASE"/>
    <property type="match status" value="1"/>
</dbReference>
<keyword evidence="4 7" id="KW-0418">Kinase</keyword>
<dbReference type="SMART" id="SM00220">
    <property type="entry name" value="S_TKc"/>
    <property type="match status" value="1"/>
</dbReference>
<evidence type="ECO:0000313" key="7">
    <source>
        <dbReference type="EMBL" id="OWZ21487.1"/>
    </source>
</evidence>
<feature type="domain" description="Protein kinase" evidence="6">
    <location>
        <begin position="123"/>
        <end position="390"/>
    </location>
</feature>
<evidence type="ECO:0000256" key="3">
    <source>
        <dbReference type="ARBA" id="ARBA00022741"/>
    </source>
</evidence>
<gene>
    <name evidence="7" type="ORF">PHMEG_0003970</name>
</gene>
<dbReference type="Proteomes" id="UP000198211">
    <property type="component" value="Unassembled WGS sequence"/>
</dbReference>
<dbReference type="GO" id="GO:0005524">
    <property type="term" value="F:ATP binding"/>
    <property type="evidence" value="ECO:0007669"/>
    <property type="project" value="UniProtKB-KW"/>
</dbReference>
<evidence type="ECO:0000256" key="1">
    <source>
        <dbReference type="ARBA" id="ARBA00022527"/>
    </source>
</evidence>
<keyword evidence="5" id="KW-0067">ATP-binding</keyword>
<evidence type="ECO:0000313" key="8">
    <source>
        <dbReference type="Proteomes" id="UP000198211"/>
    </source>
</evidence>
<evidence type="ECO:0000256" key="2">
    <source>
        <dbReference type="ARBA" id="ARBA00022679"/>
    </source>
</evidence>
<dbReference type="OrthoDB" id="5337378at2759"/>
<evidence type="ECO:0000256" key="5">
    <source>
        <dbReference type="ARBA" id="ARBA00022840"/>
    </source>
</evidence>
<dbReference type="AlphaFoldDB" id="A0A225WWK6"/>
<name>A0A225WWK6_9STRA</name>
<dbReference type="InterPro" id="IPR008271">
    <property type="entry name" value="Ser/Thr_kinase_AS"/>
</dbReference>
<organism evidence="7 8">
    <name type="scientific">Phytophthora megakarya</name>
    <dbReference type="NCBI Taxonomy" id="4795"/>
    <lineage>
        <taxon>Eukaryota</taxon>
        <taxon>Sar</taxon>
        <taxon>Stramenopiles</taxon>
        <taxon>Oomycota</taxon>
        <taxon>Peronosporomycetes</taxon>
        <taxon>Peronosporales</taxon>
        <taxon>Peronosporaceae</taxon>
        <taxon>Phytophthora</taxon>
    </lineage>
</organism>
<accession>A0A225WWK6</accession>
<dbReference type="Gene3D" id="1.10.510.10">
    <property type="entry name" value="Transferase(Phosphotransferase) domain 1"/>
    <property type="match status" value="1"/>
</dbReference>
<dbReference type="SUPFAM" id="SSF56112">
    <property type="entry name" value="Protein kinase-like (PK-like)"/>
    <property type="match status" value="1"/>
</dbReference>
<keyword evidence="1" id="KW-0723">Serine/threonine-protein kinase</keyword>